<name>B3RRN8_TRIAD</name>
<evidence type="ECO:0008006" key="10">
    <source>
        <dbReference type="Google" id="ProtNLM"/>
    </source>
</evidence>
<dbReference type="PhylomeDB" id="B3RRN8"/>
<keyword evidence="5 6" id="KW-0472">Membrane</keyword>
<dbReference type="CTD" id="6752111"/>
<dbReference type="InParanoid" id="B3RRN8"/>
<gene>
    <name evidence="8" type="ORF">TRIADDRAFT_63739</name>
</gene>
<evidence type="ECO:0000256" key="5">
    <source>
        <dbReference type="ARBA" id="ARBA00023136"/>
    </source>
</evidence>
<feature type="signal peptide" evidence="7">
    <location>
        <begin position="1"/>
        <end position="19"/>
    </location>
</feature>
<dbReference type="OrthoDB" id="10059035at2759"/>
<dbReference type="HOGENOM" id="CLU_093267_1_0_1"/>
<dbReference type="PANTHER" id="PTHR13064:SF6">
    <property type="entry name" value="TRANSMEMBRANE PROTEIN 9"/>
    <property type="match status" value="1"/>
</dbReference>
<organism evidence="8 9">
    <name type="scientific">Trichoplax adhaerens</name>
    <name type="common">Trichoplax reptans</name>
    <dbReference type="NCBI Taxonomy" id="10228"/>
    <lineage>
        <taxon>Eukaryota</taxon>
        <taxon>Metazoa</taxon>
        <taxon>Placozoa</taxon>
        <taxon>Uniplacotomia</taxon>
        <taxon>Trichoplacea</taxon>
        <taxon>Trichoplacidae</taxon>
        <taxon>Trichoplax</taxon>
    </lineage>
</organism>
<evidence type="ECO:0000256" key="7">
    <source>
        <dbReference type="SAM" id="SignalP"/>
    </source>
</evidence>
<dbReference type="FunCoup" id="B3RRN8">
    <property type="interactions" value="1493"/>
</dbReference>
<proteinExistence type="inferred from homology"/>
<dbReference type="GeneID" id="6752111"/>
<dbReference type="eggNOG" id="KOG4007">
    <property type="taxonomic scope" value="Eukaryota"/>
</dbReference>
<evidence type="ECO:0000313" key="8">
    <source>
        <dbReference type="EMBL" id="EDV26384.1"/>
    </source>
</evidence>
<comment type="similarity">
    <text evidence="2">Belongs to the TMEM9 family.</text>
</comment>
<protein>
    <recommendedName>
        <fullName evidence="10">Transmembrane protein 9</fullName>
    </recommendedName>
</protein>
<evidence type="ECO:0000256" key="4">
    <source>
        <dbReference type="ARBA" id="ARBA00022989"/>
    </source>
</evidence>
<dbReference type="STRING" id="10228.B3RRN8"/>
<feature type="chain" id="PRO_5002798417" description="Transmembrane protein 9" evidence="7">
    <location>
        <begin position="20"/>
        <end position="159"/>
    </location>
</feature>
<comment type="subcellular location">
    <subcellularLocation>
        <location evidence="1">Membrane</location>
    </subcellularLocation>
</comment>
<dbReference type="Pfam" id="PF05434">
    <property type="entry name" value="Tmemb_9"/>
    <property type="match status" value="1"/>
</dbReference>
<evidence type="ECO:0000256" key="3">
    <source>
        <dbReference type="ARBA" id="ARBA00022692"/>
    </source>
</evidence>
<keyword evidence="4 6" id="KW-1133">Transmembrane helix</keyword>
<accession>B3RRN8</accession>
<reference evidence="8 9" key="1">
    <citation type="journal article" date="2008" name="Nature">
        <title>The Trichoplax genome and the nature of placozoans.</title>
        <authorList>
            <person name="Srivastava M."/>
            <person name="Begovic E."/>
            <person name="Chapman J."/>
            <person name="Putnam N.H."/>
            <person name="Hellsten U."/>
            <person name="Kawashima T."/>
            <person name="Kuo A."/>
            <person name="Mitros T."/>
            <person name="Salamov A."/>
            <person name="Carpenter M.L."/>
            <person name="Signorovitch A.Y."/>
            <person name="Moreno M.A."/>
            <person name="Kamm K."/>
            <person name="Grimwood J."/>
            <person name="Schmutz J."/>
            <person name="Shapiro H."/>
            <person name="Grigoriev I.V."/>
            <person name="Buss L.W."/>
            <person name="Schierwater B."/>
            <person name="Dellaporta S.L."/>
            <person name="Rokhsar D.S."/>
        </authorList>
    </citation>
    <scope>NUCLEOTIDE SEQUENCE [LARGE SCALE GENOMIC DNA]</scope>
    <source>
        <strain evidence="8 9">Grell-BS-1999</strain>
    </source>
</reference>
<sequence>MNYAFLFCLIALLIKLSAGQFSNSRCICVCPKDTEYTKIRNVFIKVVESTQNCTCSKAVGLPDIFCLRCQCKFQTRNMGINQGVVIFVLVVLALLLLYLTYSIYEKYARKELPRNSQMQNQQNLNTESISNRIIRFRTNWKKQLTEQQNNIYVRHNMLS</sequence>
<evidence type="ECO:0000313" key="9">
    <source>
        <dbReference type="Proteomes" id="UP000009022"/>
    </source>
</evidence>
<keyword evidence="7" id="KW-0732">Signal</keyword>
<dbReference type="RefSeq" id="XP_002110380.1">
    <property type="nucleotide sequence ID" value="XM_002110344.1"/>
</dbReference>
<dbReference type="InterPro" id="IPR008853">
    <property type="entry name" value="TMEM9/TMEM9B"/>
</dbReference>
<evidence type="ECO:0000256" key="2">
    <source>
        <dbReference type="ARBA" id="ARBA00007264"/>
    </source>
</evidence>
<feature type="transmembrane region" description="Helical" evidence="6">
    <location>
        <begin position="84"/>
        <end position="104"/>
    </location>
</feature>
<evidence type="ECO:0000256" key="1">
    <source>
        <dbReference type="ARBA" id="ARBA00004370"/>
    </source>
</evidence>
<keyword evidence="3 6" id="KW-0812">Transmembrane</keyword>
<dbReference type="Proteomes" id="UP000009022">
    <property type="component" value="Unassembled WGS sequence"/>
</dbReference>
<dbReference type="GO" id="GO:0005765">
    <property type="term" value="C:lysosomal membrane"/>
    <property type="evidence" value="ECO:0007669"/>
    <property type="project" value="InterPro"/>
</dbReference>
<dbReference type="KEGG" id="tad:TRIADDRAFT_63739"/>
<dbReference type="PANTHER" id="PTHR13064">
    <property type="entry name" value="TRANSMEMBRANE PROTEIN 9 FAMILY MEMBER"/>
    <property type="match status" value="1"/>
</dbReference>
<dbReference type="EMBL" id="DS985243">
    <property type="protein sequence ID" value="EDV26384.1"/>
    <property type="molecule type" value="Genomic_DNA"/>
</dbReference>
<evidence type="ECO:0000256" key="6">
    <source>
        <dbReference type="SAM" id="Phobius"/>
    </source>
</evidence>
<dbReference type="AlphaFoldDB" id="B3RRN8"/>
<keyword evidence="9" id="KW-1185">Reference proteome</keyword>